<keyword evidence="3" id="KW-1185">Reference proteome</keyword>
<dbReference type="InterPro" id="IPR012340">
    <property type="entry name" value="NA-bd_OB-fold"/>
</dbReference>
<evidence type="ECO:0000313" key="3">
    <source>
        <dbReference type="Proteomes" id="UP001177140"/>
    </source>
</evidence>
<protein>
    <recommendedName>
        <fullName evidence="1">Replication factor A C-terminal domain-containing protein</fullName>
    </recommendedName>
</protein>
<dbReference type="Proteomes" id="UP001177140">
    <property type="component" value="Unassembled WGS sequence"/>
</dbReference>
<reference evidence="2" key="1">
    <citation type="submission" date="2022-03" db="EMBL/GenBank/DDBJ databases">
        <title>A functionally conserved STORR gene fusion in Papaver species that diverged 16.8 million years ago.</title>
        <authorList>
            <person name="Catania T."/>
        </authorList>
    </citation>
    <scope>NUCLEOTIDE SEQUENCE</scope>
    <source>
        <strain evidence="2">S-191538</strain>
    </source>
</reference>
<gene>
    <name evidence="2" type="ORF">MKW94_012464</name>
</gene>
<dbReference type="InterPro" id="IPR013955">
    <property type="entry name" value="Rep_factor-A_C"/>
</dbReference>
<organism evidence="2 3">
    <name type="scientific">Papaver nudicaule</name>
    <name type="common">Iceland poppy</name>
    <dbReference type="NCBI Taxonomy" id="74823"/>
    <lineage>
        <taxon>Eukaryota</taxon>
        <taxon>Viridiplantae</taxon>
        <taxon>Streptophyta</taxon>
        <taxon>Embryophyta</taxon>
        <taxon>Tracheophyta</taxon>
        <taxon>Spermatophyta</taxon>
        <taxon>Magnoliopsida</taxon>
        <taxon>Ranunculales</taxon>
        <taxon>Papaveraceae</taxon>
        <taxon>Papaveroideae</taxon>
        <taxon>Papaver</taxon>
    </lineage>
</organism>
<dbReference type="EMBL" id="JAJJMA010110613">
    <property type="protein sequence ID" value="MCL7031292.1"/>
    <property type="molecule type" value="Genomic_DNA"/>
</dbReference>
<feature type="domain" description="Replication factor A C-terminal" evidence="1">
    <location>
        <begin position="24"/>
        <end position="74"/>
    </location>
</feature>
<dbReference type="SUPFAM" id="SSF50249">
    <property type="entry name" value="Nucleic acid-binding proteins"/>
    <property type="match status" value="1"/>
</dbReference>
<accession>A0AA41V468</accession>
<dbReference type="Pfam" id="PF08646">
    <property type="entry name" value="Rep_fac-A_C"/>
    <property type="match status" value="1"/>
</dbReference>
<sequence length="82" mass="9541">MKFVCRPRHNGYNASATNLLLDSGWHYLACPRCSKKDFSEDCDLWFNKCETKVDMPVARFMVRFEVEDNTRTAVFIALDSEV</sequence>
<dbReference type="AlphaFoldDB" id="A0AA41V468"/>
<evidence type="ECO:0000313" key="2">
    <source>
        <dbReference type="EMBL" id="MCL7031292.1"/>
    </source>
</evidence>
<dbReference type="Gene3D" id="2.40.50.140">
    <property type="entry name" value="Nucleic acid-binding proteins"/>
    <property type="match status" value="1"/>
</dbReference>
<evidence type="ECO:0000259" key="1">
    <source>
        <dbReference type="Pfam" id="PF08646"/>
    </source>
</evidence>
<comment type="caution">
    <text evidence="2">The sequence shown here is derived from an EMBL/GenBank/DDBJ whole genome shotgun (WGS) entry which is preliminary data.</text>
</comment>
<name>A0AA41V468_PAPNU</name>
<proteinExistence type="predicted"/>